<keyword evidence="2" id="KW-0732">Signal</keyword>
<organism evidence="3 4">
    <name type="scientific">Ambispora leptoticha</name>
    <dbReference type="NCBI Taxonomy" id="144679"/>
    <lineage>
        <taxon>Eukaryota</taxon>
        <taxon>Fungi</taxon>
        <taxon>Fungi incertae sedis</taxon>
        <taxon>Mucoromycota</taxon>
        <taxon>Glomeromycotina</taxon>
        <taxon>Glomeromycetes</taxon>
        <taxon>Archaeosporales</taxon>
        <taxon>Ambisporaceae</taxon>
        <taxon>Ambispora</taxon>
    </lineage>
</organism>
<evidence type="ECO:0000256" key="1">
    <source>
        <dbReference type="SAM" id="MobiDB-lite"/>
    </source>
</evidence>
<protein>
    <submittedName>
        <fullName evidence="3">6698_t:CDS:1</fullName>
    </submittedName>
</protein>
<feature type="chain" id="PRO_5040454948" evidence="2">
    <location>
        <begin position="21"/>
        <end position="234"/>
    </location>
</feature>
<dbReference type="OrthoDB" id="2336871at2759"/>
<keyword evidence="4" id="KW-1185">Reference proteome</keyword>
<evidence type="ECO:0000313" key="3">
    <source>
        <dbReference type="EMBL" id="CAG8619790.1"/>
    </source>
</evidence>
<gene>
    <name evidence="3" type="ORF">ALEPTO_LOCUS8918</name>
</gene>
<comment type="caution">
    <text evidence="3">The sequence shown here is derived from an EMBL/GenBank/DDBJ whole genome shotgun (WGS) entry which is preliminary data.</text>
</comment>
<feature type="compositionally biased region" description="Low complexity" evidence="1">
    <location>
        <begin position="30"/>
        <end position="51"/>
    </location>
</feature>
<dbReference type="AlphaFoldDB" id="A0A9N9D262"/>
<proteinExistence type="predicted"/>
<accession>A0A9N9D262</accession>
<dbReference type="Proteomes" id="UP000789508">
    <property type="component" value="Unassembled WGS sequence"/>
</dbReference>
<feature type="signal peptide" evidence="2">
    <location>
        <begin position="1"/>
        <end position="20"/>
    </location>
</feature>
<feature type="region of interest" description="Disordered" evidence="1">
    <location>
        <begin position="25"/>
        <end position="51"/>
    </location>
</feature>
<evidence type="ECO:0000313" key="4">
    <source>
        <dbReference type="Proteomes" id="UP000789508"/>
    </source>
</evidence>
<dbReference type="EMBL" id="CAJVPS010005894">
    <property type="protein sequence ID" value="CAG8619790.1"/>
    <property type="molecule type" value="Genomic_DNA"/>
</dbReference>
<name>A0A9N9D262_9GLOM</name>
<dbReference type="PANTHER" id="PTHR34587">
    <property type="entry name" value="VWFA DOMAIN-CONTAINING PROTEIN"/>
    <property type="match status" value="1"/>
</dbReference>
<dbReference type="InterPro" id="IPR053216">
    <property type="entry name" value="Appressorial_penetr-assoc"/>
</dbReference>
<sequence>MKKVLFILFLVIVFALAIFASPPPNRRGTKTSTSATPTATDDSDATFSKDSLSGPANGKVCNVSKIKTKANGTQLVNGGQSCSFTQLGEIPDVSQMVSSLIISPNNEDVIEVNTPFTVSVLSANLATGNFDNPKTEYYLFSQQLNKKGFIKGHSHITIQQLNSKASPPDARDFVFFKGLNQITKNSTLSVLVPDGLPAGYYRICSMTASFAHQPLLMPVAQRGSQDDCIRITVL</sequence>
<evidence type="ECO:0000256" key="2">
    <source>
        <dbReference type="SAM" id="SignalP"/>
    </source>
</evidence>
<dbReference type="PANTHER" id="PTHR34587:SF2">
    <property type="entry name" value="G-PROTEIN COUPLED RECEPTORS FAMILY 1 PROFILE DOMAIN-CONTAINING PROTEIN"/>
    <property type="match status" value="1"/>
</dbReference>
<reference evidence="3" key="1">
    <citation type="submission" date="2021-06" db="EMBL/GenBank/DDBJ databases">
        <authorList>
            <person name="Kallberg Y."/>
            <person name="Tangrot J."/>
            <person name="Rosling A."/>
        </authorList>
    </citation>
    <scope>NUCLEOTIDE SEQUENCE</scope>
    <source>
        <strain evidence="3">FL130A</strain>
    </source>
</reference>